<feature type="transmembrane region" description="Helical" evidence="6">
    <location>
        <begin position="262"/>
        <end position="285"/>
    </location>
</feature>
<sequence>MQEQQKAGPLILSRRFAPLFWTQFFAAFNDNFLKNTLVFLILAKMSASEAASLVTLAGAIFIAPFLLLSALGGELADRFDKAVVARWLKLGEIAAAAIAVGAIAFHSIEGMMAALFLFGVGSALFGPIKYAILPDHLDREQLPAANAWIEGATFIAILSGTIFAGISFASGGDHPAIFGPLIIGFAAIAWGASCLIPRTGSAAPDLRIDANIVRSTWRLTREICGERRMLVTSLMVSWFWLMGAIVLSILPPLVKTLGGSEIAITAYLTIFAVSIAIGSSIAAWLSAGRIVLLQAVIGTILFGLVAVDLGIVISGLTPAATVAPDLSSFFGSPGTIRVAVDLALAAVTGAFLIVPSFAALQAWAKPEQRARAVAANNVLNAVFMAVGGVAVAAIQAAGAPLWLITVGLGVASLVAAGLMLRFLPTDPFRDFISILMRAFFRLEVDGIENLAKAGPTPILALNHVSFLDAALALALSDAQGMRQPVFAINTDIAQRWWVRPFLKLANAFPLDPTRPMATRSLIRAVEGGEPLVIFPEGRLTVTGSLMKVYDGAAMVADKTGSMIVPIKIDGLERTIFSRLSSFHTRKQLFPKVRVTIIEPVKLSVSPELKGRKRRQAAAAALYRIMSGLVFATSGKTGTILEEIIKAGHTYGMKRNALEDPLTGRLSYATMLTGARVLAAKFDRMFSGEETIGLLLPNANGAVVSLLGLVSAGKVPAMMNFTAGLANLRAACTAAEIRTILTSRAFIKQARLEAVIDGLTESGTRIVYLDDLRGTVSKLDKIRGLIGRSRPLTARQTTDRAAILFTSGSEGTPKGVVLTHANILANVSQAAARVDFHNGDKVFNVLPVFHSFGLTAGTILPLASGVPVYLYPSPLHYRIIPEAIYSSNATIIFGTDTFLAGYARSAHPYDLRSIRYCFAGAEPVKRSTRETYMDKFGIRILEGYGVTEAAPVIALNTPMYNRPGTVGKLMPGITARLEPVPGVDEGGRLFVSGPNVMAGYLRTENPGVLEVPADGWHDTGDIVTIDEDGFVTIRGRAKRFAKIGGEMVSLAAIEALAGEVWPGIPVGVVAVADAKKGERLVMVIDNPKASRADLLAHARAKGVSELAIPGEILQGSVPLLGSGKTDFAGLKTYVDRRLAERQAS</sequence>
<dbReference type="InterPro" id="IPR045851">
    <property type="entry name" value="AMP-bd_C_sf"/>
</dbReference>
<dbReference type="SUPFAM" id="SSF103473">
    <property type="entry name" value="MFS general substrate transporter"/>
    <property type="match status" value="1"/>
</dbReference>
<proteinExistence type="inferred from homology"/>
<evidence type="ECO:0000256" key="1">
    <source>
        <dbReference type="ARBA" id="ARBA00006432"/>
    </source>
</evidence>
<dbReference type="SUPFAM" id="SSF69593">
    <property type="entry name" value="Glycerol-3-phosphate (1)-acyltransferase"/>
    <property type="match status" value="1"/>
</dbReference>
<dbReference type="PANTHER" id="PTHR43201">
    <property type="entry name" value="ACYL-COA SYNTHETASE"/>
    <property type="match status" value="1"/>
</dbReference>
<dbReference type="Pfam" id="PF01553">
    <property type="entry name" value="Acyltransferase"/>
    <property type="match status" value="1"/>
</dbReference>
<dbReference type="PROSITE" id="PS00455">
    <property type="entry name" value="AMP_BINDING"/>
    <property type="match status" value="1"/>
</dbReference>
<dbReference type="AlphaFoldDB" id="A0A2U2DQU3"/>
<dbReference type="SMART" id="SM00563">
    <property type="entry name" value="PlsC"/>
    <property type="match status" value="1"/>
</dbReference>
<dbReference type="InterPro" id="IPR011701">
    <property type="entry name" value="MFS"/>
</dbReference>
<name>A0A2U2DQU3_9HYPH</name>
<dbReference type="InterPro" id="IPR042099">
    <property type="entry name" value="ANL_N_sf"/>
</dbReference>
<organism evidence="8 9">
    <name type="scientific">Metarhizobium album</name>
    <dbReference type="NCBI Taxonomy" id="2182425"/>
    <lineage>
        <taxon>Bacteria</taxon>
        <taxon>Pseudomonadati</taxon>
        <taxon>Pseudomonadota</taxon>
        <taxon>Alphaproteobacteria</taxon>
        <taxon>Hyphomicrobiales</taxon>
        <taxon>Rhizobiaceae</taxon>
        <taxon>Metarhizobium</taxon>
    </lineage>
</organism>
<feature type="transmembrane region" description="Helical" evidence="6">
    <location>
        <begin position="401"/>
        <end position="423"/>
    </location>
</feature>
<feature type="transmembrane region" description="Helical" evidence="6">
    <location>
        <begin position="292"/>
        <end position="316"/>
    </location>
</feature>
<dbReference type="RefSeq" id="WP_109458751.1">
    <property type="nucleotide sequence ID" value="NZ_QFBC01000005.1"/>
</dbReference>
<feature type="transmembrane region" description="Helical" evidence="6">
    <location>
        <begin position="372"/>
        <end position="395"/>
    </location>
</feature>
<dbReference type="InterPro" id="IPR000873">
    <property type="entry name" value="AMP-dep_synth/lig_dom"/>
</dbReference>
<keyword evidence="8" id="KW-0012">Acyltransferase</keyword>
<evidence type="ECO:0000256" key="2">
    <source>
        <dbReference type="ARBA" id="ARBA00022598"/>
    </source>
</evidence>
<dbReference type="GO" id="GO:0006631">
    <property type="term" value="P:fatty acid metabolic process"/>
    <property type="evidence" value="ECO:0007669"/>
    <property type="project" value="TreeGrafter"/>
</dbReference>
<dbReference type="OrthoDB" id="9803968at2"/>
<dbReference type="GO" id="GO:0022857">
    <property type="term" value="F:transmembrane transporter activity"/>
    <property type="evidence" value="ECO:0007669"/>
    <property type="project" value="InterPro"/>
</dbReference>
<dbReference type="Pfam" id="PF07690">
    <property type="entry name" value="MFS_1"/>
    <property type="match status" value="1"/>
</dbReference>
<keyword evidence="5 6" id="KW-0472">Membrane</keyword>
<evidence type="ECO:0000313" key="9">
    <source>
        <dbReference type="Proteomes" id="UP000245252"/>
    </source>
</evidence>
<keyword evidence="8" id="KW-0808">Transferase</keyword>
<dbReference type="GO" id="GO:0016746">
    <property type="term" value="F:acyltransferase activity"/>
    <property type="evidence" value="ECO:0007669"/>
    <property type="project" value="UniProtKB-KW"/>
</dbReference>
<keyword evidence="9" id="KW-1185">Reference proteome</keyword>
<feature type="transmembrane region" description="Helical" evidence="6">
    <location>
        <begin position="176"/>
        <end position="197"/>
    </location>
</feature>
<dbReference type="Pfam" id="PF00501">
    <property type="entry name" value="AMP-binding"/>
    <property type="match status" value="1"/>
</dbReference>
<dbReference type="InterPro" id="IPR002123">
    <property type="entry name" value="Plipid/glycerol_acylTrfase"/>
</dbReference>
<feature type="domain" description="Phospholipid/glycerol acyltransferase" evidence="7">
    <location>
        <begin position="457"/>
        <end position="571"/>
    </location>
</feature>
<dbReference type="InterPro" id="IPR020845">
    <property type="entry name" value="AMP-binding_CS"/>
</dbReference>
<feature type="transmembrane region" description="Helical" evidence="6">
    <location>
        <begin position="336"/>
        <end position="360"/>
    </location>
</feature>
<feature type="transmembrane region" description="Helical" evidence="6">
    <location>
        <begin position="93"/>
        <end position="126"/>
    </location>
</feature>
<comment type="caution">
    <text evidence="8">The sequence shown here is derived from an EMBL/GenBank/DDBJ whole genome shotgun (WGS) entry which is preliminary data.</text>
</comment>
<dbReference type="GO" id="GO:0031956">
    <property type="term" value="F:medium-chain fatty acid-CoA ligase activity"/>
    <property type="evidence" value="ECO:0007669"/>
    <property type="project" value="TreeGrafter"/>
</dbReference>
<comment type="similarity">
    <text evidence="1">Belongs to the ATP-dependent AMP-binding enzyme family.</text>
</comment>
<dbReference type="NCBIfam" id="NF005291">
    <property type="entry name" value="PRK06814.1"/>
    <property type="match status" value="1"/>
</dbReference>
<accession>A0A2U2DQU3</accession>
<keyword evidence="4 6" id="KW-1133">Transmembrane helix</keyword>
<evidence type="ECO:0000256" key="4">
    <source>
        <dbReference type="ARBA" id="ARBA00022989"/>
    </source>
</evidence>
<protein>
    <submittedName>
        <fullName evidence="8">Acyl-[ACP]--phospholipid O-acyltransferase</fullName>
    </submittedName>
</protein>
<dbReference type="Gene3D" id="3.30.300.30">
    <property type="match status" value="1"/>
</dbReference>
<reference evidence="8 9" key="1">
    <citation type="submission" date="2018-05" db="EMBL/GenBank/DDBJ databases">
        <title>The draft genome of strain NS-104.</title>
        <authorList>
            <person name="Hang P."/>
            <person name="Jiang J."/>
        </authorList>
    </citation>
    <scope>NUCLEOTIDE SEQUENCE [LARGE SCALE GENOMIC DNA]</scope>
    <source>
        <strain evidence="8 9">NS-104</strain>
    </source>
</reference>
<feature type="transmembrane region" description="Helical" evidence="6">
    <location>
        <begin position="20"/>
        <end position="43"/>
    </location>
</feature>
<dbReference type="SUPFAM" id="SSF56801">
    <property type="entry name" value="Acetyl-CoA synthetase-like"/>
    <property type="match status" value="1"/>
</dbReference>
<dbReference type="Gene3D" id="3.40.50.12780">
    <property type="entry name" value="N-terminal domain of ligase-like"/>
    <property type="match status" value="1"/>
</dbReference>
<dbReference type="Proteomes" id="UP000245252">
    <property type="component" value="Unassembled WGS sequence"/>
</dbReference>
<evidence type="ECO:0000256" key="6">
    <source>
        <dbReference type="SAM" id="Phobius"/>
    </source>
</evidence>
<dbReference type="PANTHER" id="PTHR43201:SF5">
    <property type="entry name" value="MEDIUM-CHAIN ACYL-COA LIGASE ACSF2, MITOCHONDRIAL"/>
    <property type="match status" value="1"/>
</dbReference>
<feature type="transmembrane region" description="Helical" evidence="6">
    <location>
        <begin position="147"/>
        <end position="170"/>
    </location>
</feature>
<evidence type="ECO:0000256" key="5">
    <source>
        <dbReference type="ARBA" id="ARBA00023136"/>
    </source>
</evidence>
<keyword evidence="2" id="KW-0436">Ligase</keyword>
<dbReference type="Gene3D" id="1.20.1250.20">
    <property type="entry name" value="MFS general substrate transporter like domains"/>
    <property type="match status" value="1"/>
</dbReference>
<keyword evidence="3 6" id="KW-0812">Transmembrane</keyword>
<dbReference type="CDD" id="cd07989">
    <property type="entry name" value="LPLAT_AGPAT-like"/>
    <property type="match status" value="1"/>
</dbReference>
<evidence type="ECO:0000256" key="3">
    <source>
        <dbReference type="ARBA" id="ARBA00022692"/>
    </source>
</evidence>
<dbReference type="InterPro" id="IPR036259">
    <property type="entry name" value="MFS_trans_sf"/>
</dbReference>
<dbReference type="EMBL" id="QFBC01000005">
    <property type="protein sequence ID" value="PWE55674.1"/>
    <property type="molecule type" value="Genomic_DNA"/>
</dbReference>
<feature type="transmembrane region" description="Helical" evidence="6">
    <location>
        <begin position="50"/>
        <end position="73"/>
    </location>
</feature>
<dbReference type="CDD" id="cd06173">
    <property type="entry name" value="MFS_MefA_like"/>
    <property type="match status" value="1"/>
</dbReference>
<evidence type="ECO:0000259" key="7">
    <source>
        <dbReference type="SMART" id="SM00563"/>
    </source>
</evidence>
<evidence type="ECO:0000313" key="8">
    <source>
        <dbReference type="EMBL" id="PWE55674.1"/>
    </source>
</evidence>
<feature type="transmembrane region" description="Helical" evidence="6">
    <location>
        <begin position="229"/>
        <end position="250"/>
    </location>
</feature>
<gene>
    <name evidence="8" type="ORF">DEM27_13400</name>
</gene>